<keyword evidence="1" id="KW-0732">Signal</keyword>
<evidence type="ECO:0000313" key="3">
    <source>
        <dbReference type="Proteomes" id="UP000326268"/>
    </source>
</evidence>
<dbReference type="GeneID" id="43662138"/>
<feature type="chain" id="PRO_5025067401" description="Secreted protein" evidence="1">
    <location>
        <begin position="21"/>
        <end position="96"/>
    </location>
</feature>
<dbReference type="EMBL" id="ML737980">
    <property type="protein sequence ID" value="KAE8357668.1"/>
    <property type="molecule type" value="Genomic_DNA"/>
</dbReference>
<reference evidence="2 3" key="1">
    <citation type="submission" date="2019-04" db="EMBL/GenBank/DDBJ databases">
        <title>Friends and foes A comparative genomics studyof 23 Aspergillus species from section Flavi.</title>
        <authorList>
            <consortium name="DOE Joint Genome Institute"/>
            <person name="Kjaerbolling I."/>
            <person name="Vesth T."/>
            <person name="Frisvad J.C."/>
            <person name="Nybo J.L."/>
            <person name="Theobald S."/>
            <person name="Kildgaard S."/>
            <person name="Isbrandt T."/>
            <person name="Kuo A."/>
            <person name="Sato A."/>
            <person name="Lyhne E.K."/>
            <person name="Kogle M.E."/>
            <person name="Wiebenga A."/>
            <person name="Kun R.S."/>
            <person name="Lubbers R.J."/>
            <person name="Makela M.R."/>
            <person name="Barry K."/>
            <person name="Chovatia M."/>
            <person name="Clum A."/>
            <person name="Daum C."/>
            <person name="Haridas S."/>
            <person name="He G."/>
            <person name="LaButti K."/>
            <person name="Lipzen A."/>
            <person name="Mondo S."/>
            <person name="Riley R."/>
            <person name="Salamov A."/>
            <person name="Simmons B.A."/>
            <person name="Magnuson J.K."/>
            <person name="Henrissat B."/>
            <person name="Mortensen U.H."/>
            <person name="Larsen T.O."/>
            <person name="Devries R.P."/>
            <person name="Grigoriev I.V."/>
            <person name="Machida M."/>
            <person name="Baker S.E."/>
            <person name="Andersen M.R."/>
        </authorList>
    </citation>
    <scope>NUCLEOTIDE SEQUENCE [LARGE SCALE GENOMIC DNA]</scope>
    <source>
        <strain evidence="2 3">CBS 763.97</strain>
    </source>
</reference>
<evidence type="ECO:0000313" key="2">
    <source>
        <dbReference type="EMBL" id="KAE8357668.1"/>
    </source>
</evidence>
<organism evidence="2 3">
    <name type="scientific">Aspergillus caelatus</name>
    <dbReference type="NCBI Taxonomy" id="61420"/>
    <lineage>
        <taxon>Eukaryota</taxon>
        <taxon>Fungi</taxon>
        <taxon>Dikarya</taxon>
        <taxon>Ascomycota</taxon>
        <taxon>Pezizomycotina</taxon>
        <taxon>Eurotiomycetes</taxon>
        <taxon>Eurotiomycetidae</taxon>
        <taxon>Eurotiales</taxon>
        <taxon>Aspergillaceae</taxon>
        <taxon>Aspergillus</taxon>
        <taxon>Aspergillus subgen. Circumdati</taxon>
    </lineage>
</organism>
<gene>
    <name evidence="2" type="ORF">BDV27DRAFT_82053</name>
</gene>
<evidence type="ECO:0000256" key="1">
    <source>
        <dbReference type="SAM" id="SignalP"/>
    </source>
</evidence>
<dbReference type="Proteomes" id="UP000326268">
    <property type="component" value="Unassembled WGS sequence"/>
</dbReference>
<dbReference type="AlphaFoldDB" id="A0A5N6ZJY4"/>
<keyword evidence="3" id="KW-1185">Reference proteome</keyword>
<accession>A0A5N6ZJY4</accession>
<protein>
    <recommendedName>
        <fullName evidence="4">Secreted protein</fullName>
    </recommendedName>
</protein>
<dbReference type="RefSeq" id="XP_031920749.1">
    <property type="nucleotide sequence ID" value="XM_032077692.1"/>
</dbReference>
<proteinExistence type="predicted"/>
<feature type="signal peptide" evidence="1">
    <location>
        <begin position="1"/>
        <end position="20"/>
    </location>
</feature>
<evidence type="ECO:0008006" key="4">
    <source>
        <dbReference type="Google" id="ProtNLM"/>
    </source>
</evidence>
<sequence>MKQFLASHILILCVVYGSRSTYVHKYILVERCVHPSFSSNQLAHTTSIIVFQVKSIDNNADSRLSREFLFIILPFFGDPCICTLLTGAKKRKEIGQ</sequence>
<name>A0A5N6ZJY4_9EURO</name>